<dbReference type="InterPro" id="IPR017896">
    <property type="entry name" value="4Fe4S_Fe-S-bd"/>
</dbReference>
<evidence type="ECO:0000313" key="7">
    <source>
        <dbReference type="Proteomes" id="UP000672097"/>
    </source>
</evidence>
<comment type="caution">
    <text evidence="6">The sequence shown here is derived from an EMBL/GenBank/DDBJ whole genome shotgun (WGS) entry which is preliminary data.</text>
</comment>
<evidence type="ECO:0000256" key="3">
    <source>
        <dbReference type="ARBA" id="ARBA00023164"/>
    </source>
</evidence>
<dbReference type="NCBIfam" id="TIGR01317">
    <property type="entry name" value="GOGAT_sm_gam"/>
    <property type="match status" value="1"/>
</dbReference>
<dbReference type="InterPro" id="IPR051394">
    <property type="entry name" value="Glutamate_Synthase"/>
</dbReference>
<dbReference type="InterPro" id="IPR006005">
    <property type="entry name" value="Glut_synth_ssu1"/>
</dbReference>
<evidence type="ECO:0000256" key="2">
    <source>
        <dbReference type="ARBA" id="ARBA00023002"/>
    </source>
</evidence>
<dbReference type="InterPro" id="IPR009051">
    <property type="entry name" value="Helical_ferredxn"/>
</dbReference>
<keyword evidence="3" id="KW-0314">Glutamate biosynthesis</keyword>
<dbReference type="InterPro" id="IPR023753">
    <property type="entry name" value="FAD/NAD-binding_dom"/>
</dbReference>
<dbReference type="InterPro" id="IPR028261">
    <property type="entry name" value="DPD_II"/>
</dbReference>
<dbReference type="Pfam" id="PF07992">
    <property type="entry name" value="Pyr_redox_2"/>
    <property type="match status" value="1"/>
</dbReference>
<gene>
    <name evidence="6" type="ORF">KAK11_19155</name>
</gene>
<dbReference type="Gene3D" id="1.10.1060.10">
    <property type="entry name" value="Alpha-helical ferredoxin"/>
    <property type="match status" value="1"/>
</dbReference>
<proteinExistence type="predicted"/>
<dbReference type="Gene3D" id="3.50.50.60">
    <property type="entry name" value="FAD/NAD(P)-binding domain"/>
    <property type="match status" value="1"/>
</dbReference>
<name>A0ABS5E208_9BURK</name>
<evidence type="ECO:0000259" key="5">
    <source>
        <dbReference type="PROSITE" id="PS51379"/>
    </source>
</evidence>
<dbReference type="InterPro" id="IPR036188">
    <property type="entry name" value="FAD/NAD-bd_sf"/>
</dbReference>
<dbReference type="Gene3D" id="3.40.50.720">
    <property type="entry name" value="NAD(P)-binding Rossmann-like Domain"/>
    <property type="match status" value="1"/>
</dbReference>
<dbReference type="PRINTS" id="PR00419">
    <property type="entry name" value="ADXRDTASE"/>
</dbReference>
<evidence type="ECO:0000313" key="6">
    <source>
        <dbReference type="EMBL" id="MBQ0937452.1"/>
    </source>
</evidence>
<keyword evidence="7" id="KW-1185">Reference proteome</keyword>
<dbReference type="RefSeq" id="WP_210811002.1">
    <property type="nucleotide sequence ID" value="NZ_JAGQDG010000008.1"/>
</dbReference>
<dbReference type="PROSITE" id="PS51379">
    <property type="entry name" value="4FE4S_FER_2"/>
    <property type="match status" value="1"/>
</dbReference>
<dbReference type="PANTHER" id="PTHR43100">
    <property type="entry name" value="GLUTAMATE SYNTHASE [NADPH] SMALL CHAIN"/>
    <property type="match status" value="1"/>
</dbReference>
<sequence>MGKVTGFMEYERLEEGYEPTAKRLKNYKEFVIGLKPEESKVQAARCMDCGTPFCNNGCPVNNVIPDFNDLVYRGDWQNAIHVLHSTNNFPEFTGRICPAPCEAACTLNVNADAVGIKSIEHAIIDRAWDEGWVKPQPSAHKTGKTVAIVGSGPAGLAAAQQLARAGHSVTVFEKNDRVGGLLRYGIPDFKMEKSHIDRRVKQMEAEGVVFRTSVLVGEMPKGSKVTNWAKESVSAEQLKSEFDAVLLAGGAEQSRDLPVPGRDLDGVHFAMEFLPQQNKVNAGDKLKGQLRADGKHVVVIGGGDTGSDCVGTSNRHGAASVVQFELMPMPPEVEDRPLTWPYWPIKLRTSSSHEEGCQREFAIATKEFLGEKGKLTGVKTVRLEWQGGKMTEVPGSEQVLKADMALLAMGFVNPVATLLEAFGVDKDARGNARASVDLVGGYKTNVDKVFAAGDVRRGQSLVVWAIREGRQAARAVDEFLQGSSNLPR</sequence>
<dbReference type="EMBL" id="JAGQDG010000008">
    <property type="protein sequence ID" value="MBQ0937452.1"/>
    <property type="molecule type" value="Genomic_DNA"/>
</dbReference>
<keyword evidence="2" id="KW-0560">Oxidoreductase</keyword>
<organism evidence="6 7">
    <name type="scientific">Ideonella paludis</name>
    <dbReference type="NCBI Taxonomy" id="1233411"/>
    <lineage>
        <taxon>Bacteria</taxon>
        <taxon>Pseudomonadati</taxon>
        <taxon>Pseudomonadota</taxon>
        <taxon>Betaproteobacteria</taxon>
        <taxon>Burkholderiales</taxon>
        <taxon>Sphaerotilaceae</taxon>
        <taxon>Ideonella</taxon>
    </lineage>
</organism>
<dbReference type="Proteomes" id="UP000672097">
    <property type="component" value="Unassembled WGS sequence"/>
</dbReference>
<protein>
    <submittedName>
        <fullName evidence="6">Glutamate synthase subunit beta</fullName>
    </submittedName>
</protein>
<feature type="domain" description="4Fe-4S ferredoxin-type" evidence="5">
    <location>
        <begin position="37"/>
        <end position="70"/>
    </location>
</feature>
<reference evidence="6 7" key="1">
    <citation type="submission" date="2021-04" db="EMBL/GenBank/DDBJ databases">
        <title>The genome sequence of type strain Ideonella paludis KCTC 32238.</title>
        <authorList>
            <person name="Liu Y."/>
        </authorList>
    </citation>
    <scope>NUCLEOTIDE SEQUENCE [LARGE SCALE GENOMIC DNA]</scope>
    <source>
        <strain evidence="6 7">KCTC 32238</strain>
    </source>
</reference>
<dbReference type="SUPFAM" id="SSF46548">
    <property type="entry name" value="alpha-helical ferredoxin"/>
    <property type="match status" value="1"/>
</dbReference>
<keyword evidence="1" id="KW-0028">Amino-acid biosynthesis</keyword>
<evidence type="ECO:0000256" key="4">
    <source>
        <dbReference type="ARBA" id="ARBA00029440"/>
    </source>
</evidence>
<comment type="pathway">
    <text evidence="4">Amino-acid biosynthesis.</text>
</comment>
<dbReference type="Pfam" id="PF14691">
    <property type="entry name" value="Fer4_20"/>
    <property type="match status" value="1"/>
</dbReference>
<dbReference type="SUPFAM" id="SSF51971">
    <property type="entry name" value="Nucleotide-binding domain"/>
    <property type="match status" value="2"/>
</dbReference>
<accession>A0ABS5E208</accession>
<evidence type="ECO:0000256" key="1">
    <source>
        <dbReference type="ARBA" id="ARBA00022605"/>
    </source>
</evidence>
<dbReference type="PANTHER" id="PTHR43100:SF1">
    <property type="entry name" value="GLUTAMATE SYNTHASE [NADPH] SMALL CHAIN"/>
    <property type="match status" value="1"/>
</dbReference>